<sequence>MRRGKPLHPRGTVHEAVLTVWGAERPWQVPLLDEAGEHHGVVRVSRAAGLPPPLPDVRGLALRLEEPTGRVDLLLSTTGVGPLTRFVLLPRLTERRPMTTLLPVRTPTGPLLLRLTPVASGAAARTWLLAAARGSGPWEPVGRLVATTRPVRPDPDPPLRFDPVRHLPAGVSQYPWVRLARDPSYVRSRQWSPPSRWRPRQGA</sequence>
<name>A0ABR8YYY5_9MICO</name>
<reference evidence="1 2" key="1">
    <citation type="submission" date="2020-08" db="EMBL/GenBank/DDBJ databases">
        <title>A Genomic Blueprint of the Chicken Gut Microbiome.</title>
        <authorList>
            <person name="Gilroy R."/>
            <person name="Ravi A."/>
            <person name="Getino M."/>
            <person name="Pursley I."/>
            <person name="Horton D.L."/>
            <person name="Alikhan N.-F."/>
            <person name="Baker D."/>
            <person name="Gharbi K."/>
            <person name="Hall N."/>
            <person name="Watson M."/>
            <person name="Adriaenssens E.M."/>
            <person name="Foster-Nyarko E."/>
            <person name="Jarju S."/>
            <person name="Secka A."/>
            <person name="Antonio M."/>
            <person name="Oren A."/>
            <person name="Chaudhuri R."/>
            <person name="La Ragione R.M."/>
            <person name="Hildebrand F."/>
            <person name="Pallen M.J."/>
        </authorList>
    </citation>
    <scope>NUCLEOTIDE SEQUENCE [LARGE SCALE GENOMIC DNA]</scope>
    <source>
        <strain evidence="1 2">Sa1BUA1</strain>
    </source>
</reference>
<accession>A0ABR8YYY5</accession>
<proteinExistence type="predicted"/>
<evidence type="ECO:0008006" key="3">
    <source>
        <dbReference type="Google" id="ProtNLM"/>
    </source>
</evidence>
<evidence type="ECO:0000313" key="2">
    <source>
        <dbReference type="Proteomes" id="UP000661894"/>
    </source>
</evidence>
<dbReference type="Proteomes" id="UP000661894">
    <property type="component" value="Unassembled WGS sequence"/>
</dbReference>
<gene>
    <name evidence="1" type="ORF">H9624_02935</name>
</gene>
<protein>
    <recommendedName>
        <fullName evidence="3">Phosphodiesterase</fullName>
    </recommendedName>
</protein>
<comment type="caution">
    <text evidence="1">The sequence shown here is derived from an EMBL/GenBank/DDBJ whole genome shotgun (WGS) entry which is preliminary data.</text>
</comment>
<dbReference type="EMBL" id="JACSPO010000001">
    <property type="protein sequence ID" value="MBD8061278.1"/>
    <property type="molecule type" value="Genomic_DNA"/>
</dbReference>
<organism evidence="1 2">
    <name type="scientific">Oceanitalea stevensii</name>
    <dbReference type="NCBI Taxonomy" id="2763072"/>
    <lineage>
        <taxon>Bacteria</taxon>
        <taxon>Bacillati</taxon>
        <taxon>Actinomycetota</taxon>
        <taxon>Actinomycetes</taxon>
        <taxon>Micrococcales</taxon>
        <taxon>Bogoriellaceae</taxon>
        <taxon>Georgenia</taxon>
    </lineage>
</organism>
<evidence type="ECO:0000313" key="1">
    <source>
        <dbReference type="EMBL" id="MBD8061278.1"/>
    </source>
</evidence>
<keyword evidence="2" id="KW-1185">Reference proteome</keyword>
<dbReference type="SUPFAM" id="SSF56634">
    <property type="entry name" value="Heme-dependent catalase-like"/>
    <property type="match status" value="1"/>
</dbReference>
<dbReference type="InterPro" id="IPR020835">
    <property type="entry name" value="Catalase_sf"/>
</dbReference>